<evidence type="ECO:0000313" key="1">
    <source>
        <dbReference type="EMBL" id="CAA9438366.1"/>
    </source>
</evidence>
<name>A0A6J4QBM1_9ACTN</name>
<organism evidence="1">
    <name type="scientific">uncultured Rubrobacteraceae bacterium</name>
    <dbReference type="NCBI Taxonomy" id="349277"/>
    <lineage>
        <taxon>Bacteria</taxon>
        <taxon>Bacillati</taxon>
        <taxon>Actinomycetota</taxon>
        <taxon>Rubrobacteria</taxon>
        <taxon>Rubrobacterales</taxon>
        <taxon>Rubrobacteraceae</taxon>
        <taxon>environmental samples</taxon>
    </lineage>
</organism>
<protein>
    <submittedName>
        <fullName evidence="1">Uncharacterized protein</fullName>
    </submittedName>
</protein>
<dbReference type="EMBL" id="CADCVD010000045">
    <property type="protein sequence ID" value="CAA9438366.1"/>
    <property type="molecule type" value="Genomic_DNA"/>
</dbReference>
<sequence length="43" mass="5170">MNARTIMKLLGNRRVRQGIVKLLKNPTVRRMIIRQVTRRLGRR</sequence>
<proteinExistence type="predicted"/>
<gene>
    <name evidence="1" type="ORF">AVDCRST_MAG37-1135</name>
</gene>
<dbReference type="AlphaFoldDB" id="A0A6J4QBM1"/>
<accession>A0A6J4QBM1</accession>
<reference evidence="1" key="1">
    <citation type="submission" date="2020-02" db="EMBL/GenBank/DDBJ databases">
        <authorList>
            <person name="Meier V. D."/>
        </authorList>
    </citation>
    <scope>NUCLEOTIDE SEQUENCE</scope>
    <source>
        <strain evidence="1">AVDCRST_MAG37</strain>
    </source>
</reference>